<protein>
    <recommendedName>
        <fullName evidence="3">DUF4166 domain-containing protein</fullName>
    </recommendedName>
</protein>
<keyword evidence="2" id="KW-1185">Reference proteome</keyword>
<dbReference type="Pfam" id="PF20181">
    <property type="entry name" value="DUF6544"/>
    <property type="match status" value="1"/>
</dbReference>
<reference evidence="1 2" key="1">
    <citation type="submission" date="2017-05" db="EMBL/GenBank/DDBJ databases">
        <authorList>
            <person name="Varghese N."/>
            <person name="Submissions S."/>
        </authorList>
    </citation>
    <scope>NUCLEOTIDE SEQUENCE [LARGE SCALE GENOMIC DNA]</scope>
    <source>
        <strain evidence="1 2">CGMCC 1.7287</strain>
    </source>
</reference>
<proteinExistence type="predicted"/>
<dbReference type="InterPro" id="IPR046674">
    <property type="entry name" value="DUF6544"/>
</dbReference>
<gene>
    <name evidence="1" type="ORF">SAMN04487964_10927</name>
</gene>
<dbReference type="Proteomes" id="UP001159257">
    <property type="component" value="Unassembled WGS sequence"/>
</dbReference>
<sequence length="247" mass="28412">MNEPAAVQPQQSLPAPVAAWLAKVLPEWSKVSSELEILQSGRLRTDMDQSRWLTFSARQRVWPLQHAFIWQAKVGIFPGAWVSVRDGFHQGQGRGEVRLFSLIPLARERGGSELNSAALMRFLAESVWYPAMLISDPCIRWQSLSARSAQVEIHCEGVSATLIFYFNEQDEVCRVYSPGRYCREGHKYRLRPWEARLEQYQRFEGALLPTRAEVGWYRLGVFQPVWQGRVESVRFRSDAGKTQVEWG</sequence>
<evidence type="ECO:0000313" key="1">
    <source>
        <dbReference type="EMBL" id="SMR75365.1"/>
    </source>
</evidence>
<organism evidence="1 2">
    <name type="scientific">Marinobacterium sediminicola</name>
    <dbReference type="NCBI Taxonomy" id="518898"/>
    <lineage>
        <taxon>Bacteria</taxon>
        <taxon>Pseudomonadati</taxon>
        <taxon>Pseudomonadota</taxon>
        <taxon>Gammaproteobacteria</taxon>
        <taxon>Oceanospirillales</taxon>
        <taxon>Oceanospirillaceae</taxon>
        <taxon>Marinobacterium</taxon>
    </lineage>
</organism>
<evidence type="ECO:0000313" key="2">
    <source>
        <dbReference type="Proteomes" id="UP001159257"/>
    </source>
</evidence>
<evidence type="ECO:0008006" key="3">
    <source>
        <dbReference type="Google" id="ProtNLM"/>
    </source>
</evidence>
<accession>A0ABY1S1G9</accession>
<comment type="caution">
    <text evidence="1">The sequence shown here is derived from an EMBL/GenBank/DDBJ whole genome shotgun (WGS) entry which is preliminary data.</text>
</comment>
<name>A0ABY1S1G9_9GAMM</name>
<dbReference type="EMBL" id="FXWV01000009">
    <property type="protein sequence ID" value="SMR75365.1"/>
    <property type="molecule type" value="Genomic_DNA"/>
</dbReference>
<dbReference type="RefSeq" id="WP_239041402.1">
    <property type="nucleotide sequence ID" value="NZ_BAAAEY010000009.1"/>
</dbReference>